<feature type="binding site" evidence="7">
    <location>
        <position position="58"/>
    </location>
    <ligand>
        <name>substrate</name>
    </ligand>
</feature>
<dbReference type="Pfam" id="PF01202">
    <property type="entry name" value="SKI"/>
    <property type="match status" value="1"/>
</dbReference>
<keyword evidence="7" id="KW-0460">Magnesium</keyword>
<evidence type="ECO:0000256" key="6">
    <source>
        <dbReference type="ARBA" id="ARBA00023141"/>
    </source>
</evidence>
<protein>
    <recommendedName>
        <fullName evidence="7">Shikimate kinase</fullName>
        <shortName evidence="7">SK</shortName>
        <ecNumber evidence="7">2.7.1.71</ecNumber>
    </recommendedName>
</protein>
<dbReference type="GO" id="GO:0004765">
    <property type="term" value="F:shikimate kinase activity"/>
    <property type="evidence" value="ECO:0007669"/>
    <property type="project" value="UniProtKB-EC"/>
</dbReference>
<comment type="catalytic activity">
    <reaction evidence="7">
        <text>shikimate + ATP = 3-phosphoshikimate + ADP + H(+)</text>
        <dbReference type="Rhea" id="RHEA:13121"/>
        <dbReference type="ChEBI" id="CHEBI:15378"/>
        <dbReference type="ChEBI" id="CHEBI:30616"/>
        <dbReference type="ChEBI" id="CHEBI:36208"/>
        <dbReference type="ChEBI" id="CHEBI:145989"/>
        <dbReference type="ChEBI" id="CHEBI:456216"/>
        <dbReference type="EC" id="2.7.1.71"/>
    </reaction>
</comment>
<dbReference type="RefSeq" id="WP_209810861.1">
    <property type="nucleotide sequence ID" value="NZ_JAGGKT010000008.1"/>
</dbReference>
<keyword evidence="1 7" id="KW-0028">Amino-acid biosynthesis</keyword>
<dbReference type="Proteomes" id="UP001519343">
    <property type="component" value="Unassembled WGS sequence"/>
</dbReference>
<evidence type="ECO:0000256" key="2">
    <source>
        <dbReference type="ARBA" id="ARBA00022679"/>
    </source>
</evidence>
<proteinExistence type="inferred from homology"/>
<keyword evidence="2 7" id="KW-0808">Transferase</keyword>
<dbReference type="HAMAP" id="MF_00109">
    <property type="entry name" value="Shikimate_kinase"/>
    <property type="match status" value="1"/>
</dbReference>
<feature type="binding site" evidence="7">
    <location>
        <position position="118"/>
    </location>
    <ligand>
        <name>ATP</name>
        <dbReference type="ChEBI" id="CHEBI:30616"/>
    </ligand>
</feature>
<comment type="cofactor">
    <cofactor evidence="7">
        <name>Mg(2+)</name>
        <dbReference type="ChEBI" id="CHEBI:18420"/>
    </cofactor>
    <text evidence="7">Binds 1 Mg(2+) ion per subunit.</text>
</comment>
<keyword evidence="9" id="KW-1185">Reference proteome</keyword>
<dbReference type="EMBL" id="JAGGKT010000008">
    <property type="protein sequence ID" value="MBP1932824.1"/>
    <property type="molecule type" value="Genomic_DNA"/>
</dbReference>
<organism evidence="8 9">
    <name type="scientific">Ammoniphilus resinae</name>
    <dbReference type="NCBI Taxonomy" id="861532"/>
    <lineage>
        <taxon>Bacteria</taxon>
        <taxon>Bacillati</taxon>
        <taxon>Bacillota</taxon>
        <taxon>Bacilli</taxon>
        <taxon>Bacillales</taxon>
        <taxon>Paenibacillaceae</taxon>
        <taxon>Aneurinibacillus group</taxon>
        <taxon>Ammoniphilus</taxon>
    </lineage>
</organism>
<accession>A0ABS4GRD2</accession>
<gene>
    <name evidence="7" type="primary">aroK</name>
    <name evidence="8" type="ORF">J2Z37_002835</name>
</gene>
<keyword evidence="3 7" id="KW-0547">Nucleotide-binding</keyword>
<dbReference type="Gene3D" id="3.40.50.300">
    <property type="entry name" value="P-loop containing nucleotide triphosphate hydrolases"/>
    <property type="match status" value="1"/>
</dbReference>
<sequence>MKKNLILIGLMGTGKTTVGQALANLTNWHQVDCDQWLVNHYGMTIPFIFKEYGEEKFRQMETESLTTILQGDCQIVMTGGGAPLREDNRRIMVENGLVIALQATAETIIERVKMDQNRPLLEGNLVERVNTLVDERKGVYDFAQIQIQTDGKTIEEIVAELKGEINKRIDWI</sequence>
<reference evidence="8 9" key="1">
    <citation type="submission" date="2021-03" db="EMBL/GenBank/DDBJ databases">
        <title>Genomic Encyclopedia of Type Strains, Phase IV (KMG-IV): sequencing the most valuable type-strain genomes for metagenomic binning, comparative biology and taxonomic classification.</title>
        <authorList>
            <person name="Goeker M."/>
        </authorList>
    </citation>
    <scope>NUCLEOTIDE SEQUENCE [LARGE SCALE GENOMIC DNA]</scope>
    <source>
        <strain evidence="8 9">DSM 24738</strain>
    </source>
</reference>
<feature type="binding site" evidence="7">
    <location>
        <position position="16"/>
    </location>
    <ligand>
        <name>Mg(2+)</name>
        <dbReference type="ChEBI" id="CHEBI:18420"/>
    </ligand>
</feature>
<dbReference type="InterPro" id="IPR027417">
    <property type="entry name" value="P-loop_NTPase"/>
</dbReference>
<evidence type="ECO:0000256" key="3">
    <source>
        <dbReference type="ARBA" id="ARBA00022741"/>
    </source>
</evidence>
<evidence type="ECO:0000313" key="8">
    <source>
        <dbReference type="EMBL" id="MBP1932824.1"/>
    </source>
</evidence>
<dbReference type="CDD" id="cd00464">
    <property type="entry name" value="SK"/>
    <property type="match status" value="1"/>
</dbReference>
<comment type="subunit">
    <text evidence="7">Monomer.</text>
</comment>
<feature type="binding site" evidence="7">
    <location>
        <position position="80"/>
    </location>
    <ligand>
        <name>substrate</name>
    </ligand>
</feature>
<evidence type="ECO:0000256" key="4">
    <source>
        <dbReference type="ARBA" id="ARBA00022777"/>
    </source>
</evidence>
<dbReference type="PRINTS" id="PR01100">
    <property type="entry name" value="SHIKIMTKNASE"/>
</dbReference>
<dbReference type="PANTHER" id="PTHR21087:SF16">
    <property type="entry name" value="SHIKIMATE KINASE 1, CHLOROPLASTIC"/>
    <property type="match status" value="1"/>
</dbReference>
<dbReference type="InterPro" id="IPR031322">
    <property type="entry name" value="Shikimate/glucono_kinase"/>
</dbReference>
<feature type="binding site" evidence="7">
    <location>
        <position position="34"/>
    </location>
    <ligand>
        <name>substrate</name>
    </ligand>
</feature>
<feature type="binding site" evidence="7">
    <location>
        <position position="136"/>
    </location>
    <ligand>
        <name>substrate</name>
    </ligand>
</feature>
<dbReference type="InterPro" id="IPR000623">
    <property type="entry name" value="Shikimate_kinase/TSH1"/>
</dbReference>
<evidence type="ECO:0000256" key="1">
    <source>
        <dbReference type="ARBA" id="ARBA00022605"/>
    </source>
</evidence>
<comment type="subcellular location">
    <subcellularLocation>
        <location evidence="7">Cytoplasm</location>
    </subcellularLocation>
</comment>
<keyword evidence="7" id="KW-0963">Cytoplasm</keyword>
<evidence type="ECO:0000256" key="5">
    <source>
        <dbReference type="ARBA" id="ARBA00022840"/>
    </source>
</evidence>
<evidence type="ECO:0000313" key="9">
    <source>
        <dbReference type="Proteomes" id="UP001519343"/>
    </source>
</evidence>
<name>A0ABS4GRD2_9BACL</name>
<evidence type="ECO:0000256" key="7">
    <source>
        <dbReference type="HAMAP-Rule" id="MF_00109"/>
    </source>
</evidence>
<keyword evidence="4 7" id="KW-0418">Kinase</keyword>
<comment type="pathway">
    <text evidence="7">Metabolic intermediate biosynthesis; chorismate biosynthesis; chorismate from D-erythrose 4-phosphate and phosphoenolpyruvate: step 5/7.</text>
</comment>
<dbReference type="PANTHER" id="PTHR21087">
    <property type="entry name" value="SHIKIMATE KINASE"/>
    <property type="match status" value="1"/>
</dbReference>
<keyword evidence="7" id="KW-0479">Metal-binding</keyword>
<comment type="caution">
    <text evidence="8">The sequence shown here is derived from an EMBL/GenBank/DDBJ whole genome shotgun (WGS) entry which is preliminary data.</text>
</comment>
<keyword evidence="5 7" id="KW-0067">ATP-binding</keyword>
<dbReference type="SUPFAM" id="SSF52540">
    <property type="entry name" value="P-loop containing nucleoside triphosphate hydrolases"/>
    <property type="match status" value="1"/>
</dbReference>
<comment type="function">
    <text evidence="7">Catalyzes the specific phosphorylation of the 3-hydroxyl group of shikimic acid using ATP as a cosubstrate.</text>
</comment>
<keyword evidence="6 7" id="KW-0057">Aromatic amino acid biosynthesis</keyword>
<dbReference type="EC" id="2.7.1.71" evidence="7"/>
<comment type="caution">
    <text evidence="7">Lacks conserved residue(s) required for the propagation of feature annotation.</text>
</comment>
<comment type="similarity">
    <text evidence="7">Belongs to the shikimate kinase family.</text>
</comment>
<feature type="binding site" evidence="7">
    <location>
        <begin position="12"/>
        <end position="17"/>
    </location>
    <ligand>
        <name>ATP</name>
        <dbReference type="ChEBI" id="CHEBI:30616"/>
    </ligand>
</feature>